<dbReference type="InterPro" id="IPR016007">
    <property type="entry name" value="Alpha_rhamnosid"/>
</dbReference>
<accession>A0A399D6U9</accession>
<dbReference type="Gene3D" id="2.60.420.10">
    <property type="entry name" value="Maltose phosphorylase, domain 3"/>
    <property type="match status" value="1"/>
</dbReference>
<feature type="domain" description="Alpha-L-rhamnosidase concanavalin-like" evidence="4">
    <location>
        <begin position="353"/>
        <end position="445"/>
    </location>
</feature>
<dbReference type="AlphaFoldDB" id="A0A399D6U9"/>
<evidence type="ECO:0000259" key="4">
    <source>
        <dbReference type="Pfam" id="PF05592"/>
    </source>
</evidence>
<dbReference type="PANTHER" id="PTHR33307">
    <property type="entry name" value="ALPHA-RHAMNOSIDASE (EUROFUNG)"/>
    <property type="match status" value="1"/>
</dbReference>
<dbReference type="PANTHER" id="PTHR33307:SF11">
    <property type="entry name" value="ALPHA-L-RHAMNOSIDASE"/>
    <property type="match status" value="1"/>
</dbReference>
<dbReference type="OrthoDB" id="9766741at2"/>
<dbReference type="GO" id="GO:0030596">
    <property type="term" value="F:alpha-L-rhamnosidase activity"/>
    <property type="evidence" value="ECO:0007669"/>
    <property type="project" value="UniProtKB-EC"/>
</dbReference>
<evidence type="ECO:0000259" key="7">
    <source>
        <dbReference type="Pfam" id="PF17390"/>
    </source>
</evidence>
<dbReference type="PIRSF" id="PIRSF010631">
    <property type="entry name" value="A-rhamnsds"/>
    <property type="match status" value="1"/>
</dbReference>
<keyword evidence="3" id="KW-0378">Hydrolase</keyword>
<dbReference type="InterPro" id="IPR013783">
    <property type="entry name" value="Ig-like_fold"/>
</dbReference>
<dbReference type="InterPro" id="IPR008928">
    <property type="entry name" value="6-hairpin_glycosidase_sf"/>
</dbReference>
<dbReference type="EC" id="3.2.1.40" evidence="2"/>
<dbReference type="Proteomes" id="UP000266441">
    <property type="component" value="Unassembled WGS sequence"/>
</dbReference>
<dbReference type="SUPFAM" id="SSF48208">
    <property type="entry name" value="Six-hairpin glycosidases"/>
    <property type="match status" value="1"/>
</dbReference>
<dbReference type="InterPro" id="IPR035398">
    <property type="entry name" value="Bac_rhamnosid_C"/>
</dbReference>
<organism evidence="8 9">
    <name type="scientific">Mariniphaga sediminis</name>
    <dbReference type="NCBI Taxonomy" id="1628158"/>
    <lineage>
        <taxon>Bacteria</taxon>
        <taxon>Pseudomonadati</taxon>
        <taxon>Bacteroidota</taxon>
        <taxon>Bacteroidia</taxon>
        <taxon>Marinilabiliales</taxon>
        <taxon>Prolixibacteraceae</taxon>
        <taxon>Mariniphaga</taxon>
    </lineage>
</organism>
<dbReference type="InterPro" id="IPR035396">
    <property type="entry name" value="Bac_rhamnosid6H"/>
</dbReference>
<evidence type="ECO:0000256" key="3">
    <source>
        <dbReference type="ARBA" id="ARBA00022801"/>
    </source>
</evidence>
<feature type="domain" description="Alpha-L-rhamnosidase six-hairpin glycosidase" evidence="6">
    <location>
        <begin position="464"/>
        <end position="797"/>
    </location>
</feature>
<dbReference type="Gene3D" id="2.60.40.10">
    <property type="entry name" value="Immunoglobulins"/>
    <property type="match status" value="1"/>
</dbReference>
<dbReference type="Pfam" id="PF05592">
    <property type="entry name" value="Bac_rhamnosid"/>
    <property type="match status" value="1"/>
</dbReference>
<dbReference type="Gene3D" id="2.60.120.260">
    <property type="entry name" value="Galactose-binding domain-like"/>
    <property type="match status" value="2"/>
</dbReference>
<dbReference type="Pfam" id="PF25788">
    <property type="entry name" value="Ig_Rha78A_N"/>
    <property type="match status" value="1"/>
</dbReference>
<evidence type="ECO:0000313" key="9">
    <source>
        <dbReference type="Proteomes" id="UP000266441"/>
    </source>
</evidence>
<dbReference type="Pfam" id="PF08531">
    <property type="entry name" value="Bac_rhamnosid_N"/>
    <property type="match status" value="1"/>
</dbReference>
<feature type="domain" description="Alpha-L-rhamnosidase C-terminal" evidence="7">
    <location>
        <begin position="800"/>
        <end position="876"/>
    </location>
</feature>
<dbReference type="InterPro" id="IPR013737">
    <property type="entry name" value="Bac_rhamnosid_N"/>
</dbReference>
<dbReference type="EMBL" id="QWET01000001">
    <property type="protein sequence ID" value="RIH67319.1"/>
    <property type="molecule type" value="Genomic_DNA"/>
</dbReference>
<evidence type="ECO:0000313" key="8">
    <source>
        <dbReference type="EMBL" id="RIH67319.1"/>
    </source>
</evidence>
<comment type="catalytic activity">
    <reaction evidence="1">
        <text>Hydrolysis of terminal non-reducing alpha-L-rhamnose residues in alpha-L-rhamnosides.</text>
        <dbReference type="EC" id="3.2.1.40"/>
    </reaction>
</comment>
<dbReference type="Gene3D" id="1.50.10.10">
    <property type="match status" value="1"/>
</dbReference>
<reference evidence="8 9" key="1">
    <citation type="journal article" date="2015" name="Int. J. Syst. Evol. Microbiol.">
        <title>Mariniphaga sediminis sp. nov., isolated from coastal sediment.</title>
        <authorList>
            <person name="Wang F.Q."/>
            <person name="Shen Q.Y."/>
            <person name="Chen G.J."/>
            <person name="Du Z.J."/>
        </authorList>
    </citation>
    <scope>NUCLEOTIDE SEQUENCE [LARGE SCALE GENOMIC DNA]</scope>
    <source>
        <strain evidence="8 9">SY21</strain>
    </source>
</reference>
<keyword evidence="9" id="KW-1185">Reference proteome</keyword>
<evidence type="ECO:0000259" key="5">
    <source>
        <dbReference type="Pfam" id="PF08531"/>
    </source>
</evidence>
<evidence type="ECO:0000256" key="2">
    <source>
        <dbReference type="ARBA" id="ARBA00012652"/>
    </source>
</evidence>
<dbReference type="Pfam" id="PF17389">
    <property type="entry name" value="Bac_rhamnosid6H"/>
    <property type="match status" value="1"/>
</dbReference>
<name>A0A399D6U9_9BACT</name>
<sequence>MLTACKSPTAPHVHSLKCVARENPLGVEVQDPKLSWKITSGERNVTQKAYHILVADALSALNANQGNIWDSGKTDSDASIRVPYSGKPLNAAKKYYWKVKIWDNKGNESGWSEPAIWQMGMLSPEDWKDAKWVGYEELKESEKIVPAWHHTGKPEWGDGKNILPLLRKEFRAEKQIKQATAFISGLGHFDLFLNGEKVGDHFLDPGWTLYQKHALYVTFDVTKQIKQGDNALGVMLGNGFYYIPRERYRKLTGAYGYPKMICRLVLEYEDGTSQDVVSDASWKAAPGPITFSGIYSGESYDATREQPGWNSPSFDDSAWEKALIVEGPSKLDATIAPPMKIFEKFLSQQITQPKPGYWIYDLGQNASAIPQISVRGEKGQTVKIIPGELLDGEGMVSQASSGGPVYFEYTLKGEATETWRPRFTYYGYRYLQIEGAVPDGEANPDNLPVTVEVQGLHTRNASKKIGEFYCSNELFNRINTLIDWAVKSNMAHVFTDCPHREKLGWLEEAYLMGNSIQYNYDIENLCKKVIEDMKASQTPEGLIPDIAPEYVVFNEGFRDSPEWGSCGVILPWYVYQWYGDKTTLQSSYNMMQHYVNYLDHKSQDHILSYGLGDWVDIGPKPPGHSQNTPFGITATATFYYDICILKEVAHILNKPEDVKKYELLRARVKEAFNNTFFNEEQKYYGTNSQAANAMAVYMDLVEPENREAVIANIIKDIRDRNNSLTAGDIGFRYLIQVLASAGRSDVIYDMNSRTDVPGYGYQLEQGATALTESWQAFPNLSHNHLMLGHLMEWFYNGLGGIRQEKNSVAFKTIVLKPEPAGNMEEVKAFFESPYGPIKSEWRKKDGQFEYDIEVPVNTTALVYLPSAGNNTVTESGRLVEEVDEVSFVKTEENCSVYRIGSGAYSFKVK</sequence>
<feature type="domain" description="Bacterial alpha-L-rhamnosidase N-terminal" evidence="5">
    <location>
        <begin position="174"/>
        <end position="342"/>
    </location>
</feature>
<protein>
    <recommendedName>
        <fullName evidence="2">alpha-L-rhamnosidase</fullName>
        <ecNumber evidence="2">3.2.1.40</ecNumber>
    </recommendedName>
</protein>
<gene>
    <name evidence="8" type="ORF">D1164_02090</name>
</gene>
<evidence type="ECO:0000256" key="1">
    <source>
        <dbReference type="ARBA" id="ARBA00001445"/>
    </source>
</evidence>
<dbReference type="Pfam" id="PF17390">
    <property type="entry name" value="Bac_rhamnosid_C"/>
    <property type="match status" value="1"/>
</dbReference>
<dbReference type="InterPro" id="IPR012341">
    <property type="entry name" value="6hp_glycosidase-like_sf"/>
</dbReference>
<dbReference type="GO" id="GO:0005975">
    <property type="term" value="P:carbohydrate metabolic process"/>
    <property type="evidence" value="ECO:0007669"/>
    <property type="project" value="InterPro"/>
</dbReference>
<evidence type="ECO:0000259" key="6">
    <source>
        <dbReference type="Pfam" id="PF17389"/>
    </source>
</evidence>
<dbReference type="InterPro" id="IPR008902">
    <property type="entry name" value="Rhamnosid_concanavalin"/>
</dbReference>
<comment type="caution">
    <text evidence="8">The sequence shown here is derived from an EMBL/GenBank/DDBJ whole genome shotgun (WGS) entry which is preliminary data.</text>
</comment>
<proteinExistence type="predicted"/>